<dbReference type="EMBL" id="BAAASZ010000030">
    <property type="protein sequence ID" value="GAA2454853.1"/>
    <property type="molecule type" value="Genomic_DNA"/>
</dbReference>
<reference evidence="1 2" key="1">
    <citation type="journal article" date="2019" name="Int. J. Syst. Evol. Microbiol.">
        <title>The Global Catalogue of Microorganisms (GCM) 10K type strain sequencing project: providing services to taxonomists for standard genome sequencing and annotation.</title>
        <authorList>
            <consortium name="The Broad Institute Genomics Platform"/>
            <consortium name="The Broad Institute Genome Sequencing Center for Infectious Disease"/>
            <person name="Wu L."/>
            <person name="Ma J."/>
        </authorList>
    </citation>
    <scope>NUCLEOTIDE SEQUENCE [LARGE SCALE GENOMIC DNA]</scope>
    <source>
        <strain evidence="1 2">JCM 6305</strain>
    </source>
</reference>
<keyword evidence="2" id="KW-1185">Reference proteome</keyword>
<gene>
    <name evidence="1" type="ORF">GCM10010405_43450</name>
</gene>
<evidence type="ECO:0000313" key="1">
    <source>
        <dbReference type="EMBL" id="GAA2454853.1"/>
    </source>
</evidence>
<evidence type="ECO:0000313" key="2">
    <source>
        <dbReference type="Proteomes" id="UP001501638"/>
    </source>
</evidence>
<dbReference type="Proteomes" id="UP001501638">
    <property type="component" value="Unassembled WGS sequence"/>
</dbReference>
<comment type="caution">
    <text evidence="1">The sequence shown here is derived from an EMBL/GenBank/DDBJ whole genome shotgun (WGS) entry which is preliminary data.</text>
</comment>
<accession>A0ABN3KF92</accession>
<name>A0ABN3KF92_9ACTN</name>
<proteinExistence type="predicted"/>
<organism evidence="1 2">
    <name type="scientific">Streptomyces macrosporus</name>
    <dbReference type="NCBI Taxonomy" id="44032"/>
    <lineage>
        <taxon>Bacteria</taxon>
        <taxon>Bacillati</taxon>
        <taxon>Actinomycetota</taxon>
        <taxon>Actinomycetes</taxon>
        <taxon>Kitasatosporales</taxon>
        <taxon>Streptomycetaceae</taxon>
        <taxon>Streptomyces</taxon>
    </lineage>
</organism>
<sequence>MAGRRRGVTWRPRSGLCLVGRPATPGFRLRLSWVLAAETPTIRGRPFASDGMRIVVPGLLRGSESGPTRVASIRPGVVK</sequence>
<protein>
    <submittedName>
        <fullName evidence="1">Uncharacterized protein</fullName>
    </submittedName>
</protein>